<evidence type="ECO:0000313" key="2">
    <source>
        <dbReference type="Proteomes" id="UP000317429"/>
    </source>
</evidence>
<dbReference type="KEGG" id="pnd:Pla175_23750"/>
<dbReference type="PANTHER" id="PTHR12083">
    <property type="entry name" value="BIFUNCTIONAL POLYNUCLEOTIDE PHOSPHATASE/KINASE"/>
    <property type="match status" value="1"/>
</dbReference>
<dbReference type="EMBL" id="CP036291">
    <property type="protein sequence ID" value="QDU88991.1"/>
    <property type="molecule type" value="Genomic_DNA"/>
</dbReference>
<evidence type="ECO:0000313" key="1">
    <source>
        <dbReference type="EMBL" id="QDU88991.1"/>
    </source>
</evidence>
<dbReference type="SUPFAM" id="SSF52540">
    <property type="entry name" value="P-loop containing nucleoside triphosphate hydrolases"/>
    <property type="match status" value="1"/>
</dbReference>
<dbReference type="GO" id="GO:0046404">
    <property type="term" value="F:ATP-dependent polydeoxyribonucleotide 5'-hydroxyl-kinase activity"/>
    <property type="evidence" value="ECO:0007669"/>
    <property type="project" value="TreeGrafter"/>
</dbReference>
<dbReference type="PANTHER" id="PTHR12083:SF9">
    <property type="entry name" value="BIFUNCTIONAL POLYNUCLEOTIDE PHOSPHATASE_KINASE"/>
    <property type="match status" value="1"/>
</dbReference>
<dbReference type="Gene3D" id="3.40.50.300">
    <property type="entry name" value="P-loop containing nucleotide triphosphate hydrolases"/>
    <property type="match status" value="1"/>
</dbReference>
<gene>
    <name evidence="1" type="ORF">Pla175_23750</name>
</gene>
<dbReference type="AlphaFoldDB" id="A0A518DBZ0"/>
<dbReference type="GO" id="GO:0006281">
    <property type="term" value="P:DNA repair"/>
    <property type="evidence" value="ECO:0007669"/>
    <property type="project" value="TreeGrafter"/>
</dbReference>
<sequence length="149" mass="17223">MEAAIFIGLQASGKSSFYRERMFDSHVRINLDMLRTRHRERLLIASCLEGKQPFAIDNTNPTRTERVGYIQGAKDAGFRVVGYYFASKVDECKQRNSRRSADKVVPLKGLLGTYGRLQLPEWREEFDELYYGSIDENNAFIVSEWTDEV</sequence>
<dbReference type="Pfam" id="PF13671">
    <property type="entry name" value="AAA_33"/>
    <property type="match status" value="1"/>
</dbReference>
<proteinExistence type="predicted"/>
<evidence type="ECO:0008006" key="3">
    <source>
        <dbReference type="Google" id="ProtNLM"/>
    </source>
</evidence>
<dbReference type="OrthoDB" id="8564590at2"/>
<reference evidence="1 2" key="1">
    <citation type="submission" date="2019-02" db="EMBL/GenBank/DDBJ databases">
        <title>Deep-cultivation of Planctomycetes and their phenomic and genomic characterization uncovers novel biology.</title>
        <authorList>
            <person name="Wiegand S."/>
            <person name="Jogler M."/>
            <person name="Boedeker C."/>
            <person name="Pinto D."/>
            <person name="Vollmers J."/>
            <person name="Rivas-Marin E."/>
            <person name="Kohn T."/>
            <person name="Peeters S.H."/>
            <person name="Heuer A."/>
            <person name="Rast P."/>
            <person name="Oberbeckmann S."/>
            <person name="Bunk B."/>
            <person name="Jeske O."/>
            <person name="Meyerdierks A."/>
            <person name="Storesund J.E."/>
            <person name="Kallscheuer N."/>
            <person name="Luecker S."/>
            <person name="Lage O.M."/>
            <person name="Pohl T."/>
            <person name="Merkel B.J."/>
            <person name="Hornburger P."/>
            <person name="Mueller R.-W."/>
            <person name="Bruemmer F."/>
            <person name="Labrenz M."/>
            <person name="Spormann A.M."/>
            <person name="Op den Camp H."/>
            <person name="Overmann J."/>
            <person name="Amann R."/>
            <person name="Jetten M.S.M."/>
            <person name="Mascher T."/>
            <person name="Medema M.H."/>
            <person name="Devos D.P."/>
            <person name="Kaster A.-K."/>
            <person name="Ovreas L."/>
            <person name="Rohde M."/>
            <person name="Galperin M.Y."/>
            <person name="Jogler C."/>
        </authorList>
    </citation>
    <scope>NUCLEOTIDE SEQUENCE [LARGE SCALE GENOMIC DNA]</scope>
    <source>
        <strain evidence="1 2">Pla175</strain>
    </source>
</reference>
<protein>
    <recommendedName>
        <fullName evidence="3">Zeta toxin</fullName>
    </recommendedName>
</protein>
<dbReference type="InterPro" id="IPR027417">
    <property type="entry name" value="P-loop_NTPase"/>
</dbReference>
<dbReference type="Proteomes" id="UP000317429">
    <property type="component" value="Chromosome"/>
</dbReference>
<dbReference type="GO" id="GO:0003690">
    <property type="term" value="F:double-stranded DNA binding"/>
    <property type="evidence" value="ECO:0007669"/>
    <property type="project" value="TreeGrafter"/>
</dbReference>
<dbReference type="GO" id="GO:0046403">
    <property type="term" value="F:polynucleotide 3'-phosphatase activity"/>
    <property type="evidence" value="ECO:0007669"/>
    <property type="project" value="TreeGrafter"/>
</dbReference>
<dbReference type="RefSeq" id="WP_145284649.1">
    <property type="nucleotide sequence ID" value="NZ_CP036291.1"/>
</dbReference>
<organism evidence="1 2">
    <name type="scientific">Pirellulimonas nuda</name>
    <dbReference type="NCBI Taxonomy" id="2528009"/>
    <lineage>
        <taxon>Bacteria</taxon>
        <taxon>Pseudomonadati</taxon>
        <taxon>Planctomycetota</taxon>
        <taxon>Planctomycetia</taxon>
        <taxon>Pirellulales</taxon>
        <taxon>Lacipirellulaceae</taxon>
        <taxon>Pirellulimonas</taxon>
    </lineage>
</organism>
<name>A0A518DBZ0_9BACT</name>
<keyword evidence="2" id="KW-1185">Reference proteome</keyword>
<accession>A0A518DBZ0</accession>